<protein>
    <submittedName>
        <fullName evidence="2">Uncharacterized protein</fullName>
    </submittedName>
</protein>
<dbReference type="AlphaFoldDB" id="A0ABD5PMW8"/>
<name>A0ABD5PMW8_9EURY</name>
<comment type="caution">
    <text evidence="2">The sequence shown here is derived from an EMBL/GenBank/DDBJ whole genome shotgun (WGS) entry which is preliminary data.</text>
</comment>
<dbReference type="EMBL" id="JBHSFA010000002">
    <property type="protein sequence ID" value="MFC4541244.1"/>
    <property type="molecule type" value="Genomic_DNA"/>
</dbReference>
<sequence length="88" mass="10112">MIDRLYETIGHVPRINWLVMGIGVFLLSVAGWYLHTELRAIAVRESSPATFEHNPLVLRAFDRAIVWIAIVAFLLFGSFFLYRGYVTI</sequence>
<keyword evidence="1" id="KW-0812">Transmembrane</keyword>
<dbReference type="Proteomes" id="UP001595898">
    <property type="component" value="Unassembled WGS sequence"/>
</dbReference>
<feature type="transmembrane region" description="Helical" evidence="1">
    <location>
        <begin position="64"/>
        <end position="82"/>
    </location>
</feature>
<keyword evidence="1" id="KW-1133">Transmembrane helix</keyword>
<organism evidence="2 3">
    <name type="scientific">Halosolutus amylolyticus</name>
    <dbReference type="NCBI Taxonomy" id="2932267"/>
    <lineage>
        <taxon>Archaea</taxon>
        <taxon>Methanobacteriati</taxon>
        <taxon>Methanobacteriota</taxon>
        <taxon>Stenosarchaea group</taxon>
        <taxon>Halobacteria</taxon>
        <taxon>Halobacteriales</taxon>
        <taxon>Natrialbaceae</taxon>
        <taxon>Halosolutus</taxon>
    </lineage>
</organism>
<proteinExistence type="predicted"/>
<dbReference type="RefSeq" id="WP_250139382.1">
    <property type="nucleotide sequence ID" value="NZ_JALIQP010000001.1"/>
</dbReference>
<reference evidence="2 3" key="1">
    <citation type="journal article" date="2019" name="Int. J. Syst. Evol. Microbiol.">
        <title>The Global Catalogue of Microorganisms (GCM) 10K type strain sequencing project: providing services to taxonomists for standard genome sequencing and annotation.</title>
        <authorList>
            <consortium name="The Broad Institute Genomics Platform"/>
            <consortium name="The Broad Institute Genome Sequencing Center for Infectious Disease"/>
            <person name="Wu L."/>
            <person name="Ma J."/>
        </authorList>
    </citation>
    <scope>NUCLEOTIDE SEQUENCE [LARGE SCALE GENOMIC DNA]</scope>
    <source>
        <strain evidence="2 3">WLHS5</strain>
    </source>
</reference>
<evidence type="ECO:0000256" key="1">
    <source>
        <dbReference type="SAM" id="Phobius"/>
    </source>
</evidence>
<evidence type="ECO:0000313" key="3">
    <source>
        <dbReference type="Proteomes" id="UP001595898"/>
    </source>
</evidence>
<accession>A0ABD5PMW8</accession>
<evidence type="ECO:0000313" key="2">
    <source>
        <dbReference type="EMBL" id="MFC4541244.1"/>
    </source>
</evidence>
<feature type="transmembrane region" description="Helical" evidence="1">
    <location>
        <begin position="15"/>
        <end position="34"/>
    </location>
</feature>
<keyword evidence="1" id="KW-0472">Membrane</keyword>
<keyword evidence="3" id="KW-1185">Reference proteome</keyword>
<gene>
    <name evidence="2" type="ORF">ACFO5R_04820</name>
</gene>